<evidence type="ECO:0000256" key="2">
    <source>
        <dbReference type="ARBA" id="ARBA00022692"/>
    </source>
</evidence>
<feature type="transmembrane region" description="Helical" evidence="5">
    <location>
        <begin position="416"/>
        <end position="437"/>
    </location>
</feature>
<name>A0ABV1KFK2_9PSEU</name>
<organism evidence="7 8">
    <name type="scientific">Pseudonocardia nematodicida</name>
    <dbReference type="NCBI Taxonomy" id="1206997"/>
    <lineage>
        <taxon>Bacteria</taxon>
        <taxon>Bacillati</taxon>
        <taxon>Actinomycetota</taxon>
        <taxon>Actinomycetes</taxon>
        <taxon>Pseudonocardiales</taxon>
        <taxon>Pseudonocardiaceae</taxon>
        <taxon>Pseudonocardia</taxon>
    </lineage>
</organism>
<keyword evidence="2 5" id="KW-0812">Transmembrane</keyword>
<comment type="subcellular location">
    <subcellularLocation>
        <location evidence="1">Cell membrane</location>
        <topology evidence="1">Multi-pass membrane protein</topology>
    </subcellularLocation>
</comment>
<dbReference type="PANTHER" id="PTHR42718:SF39">
    <property type="entry name" value="ACTINORHODIN TRANSPORTER-RELATED"/>
    <property type="match status" value="1"/>
</dbReference>
<feature type="transmembrane region" description="Helical" evidence="5">
    <location>
        <begin position="298"/>
        <end position="319"/>
    </location>
</feature>
<feature type="transmembrane region" description="Helical" evidence="5">
    <location>
        <begin position="388"/>
        <end position="410"/>
    </location>
</feature>
<dbReference type="Proteomes" id="UP001494902">
    <property type="component" value="Unassembled WGS sequence"/>
</dbReference>
<feature type="transmembrane region" description="Helical" evidence="5">
    <location>
        <begin position="197"/>
        <end position="216"/>
    </location>
</feature>
<dbReference type="SUPFAM" id="SSF103473">
    <property type="entry name" value="MFS general substrate transporter"/>
    <property type="match status" value="1"/>
</dbReference>
<dbReference type="InterPro" id="IPR020846">
    <property type="entry name" value="MFS_dom"/>
</dbReference>
<feature type="transmembrane region" description="Helical" evidence="5">
    <location>
        <begin position="353"/>
        <end position="376"/>
    </location>
</feature>
<feature type="transmembrane region" description="Helical" evidence="5">
    <location>
        <begin position="82"/>
        <end position="107"/>
    </location>
</feature>
<keyword evidence="8" id="KW-1185">Reference proteome</keyword>
<feature type="transmembrane region" description="Helical" evidence="5">
    <location>
        <begin position="328"/>
        <end position="347"/>
    </location>
</feature>
<evidence type="ECO:0000313" key="7">
    <source>
        <dbReference type="EMBL" id="MEQ3553242.1"/>
    </source>
</evidence>
<dbReference type="InterPro" id="IPR011701">
    <property type="entry name" value="MFS"/>
</dbReference>
<keyword evidence="3 5" id="KW-1133">Transmembrane helix</keyword>
<dbReference type="Pfam" id="PF07690">
    <property type="entry name" value="MFS_1"/>
    <property type="match status" value="2"/>
</dbReference>
<sequence>MTSCAVRPATPTGLLSVVLGLLFGLAGTSTSGVTVALPLLAGDLEVTTATATWMVSGYAVALAVATPVHGRLADVAGIRAPLCAGVALLALGAGAAALATSFTHLMIARVLQGAGAAAVAVLAAALLTALTDSGRRGAVLGRLAGTSAVLSSLGPLLGGALTVVGGWRAAVALPVAALLAVPYLWRRSAVPGDGARLDLVGAVTVAVAVSGLVLLIQSPSAGAVAAVCGAALLVVGIPATAVWVRHRPDGFLPRSVITNSAVVRSALCASAIPASWFALLLGIPLALAGWGWSPLTTGLVLVPSAAVGVLSPVVAGYLLRRLGSRRTLVAACATTVVGLAAGVVGIATEQPWVLAFAPALVTLAFGTGQPAMIAAVGAAVPDDRRSGAIGVATLCFLTGAGVGAAVVGGFAVVVGLAAALALLAVLPITGTLVQALARR</sequence>
<reference evidence="7 8" key="1">
    <citation type="submission" date="2024-03" db="EMBL/GenBank/DDBJ databases">
        <title>Draft genome sequence of Pseudonocardia nematodicida JCM 31783.</title>
        <authorList>
            <person name="Butdee W."/>
            <person name="Duangmal K."/>
        </authorList>
    </citation>
    <scope>NUCLEOTIDE SEQUENCE [LARGE SCALE GENOMIC DNA]</scope>
    <source>
        <strain evidence="7 8">JCM 31783</strain>
    </source>
</reference>
<proteinExistence type="predicted"/>
<feature type="transmembrane region" description="Helical" evidence="5">
    <location>
        <begin position="167"/>
        <end position="185"/>
    </location>
</feature>
<feature type="transmembrane region" description="Helical" evidence="5">
    <location>
        <begin position="143"/>
        <end position="161"/>
    </location>
</feature>
<feature type="transmembrane region" description="Helical" evidence="5">
    <location>
        <begin position="51"/>
        <end position="70"/>
    </location>
</feature>
<feature type="domain" description="Major facilitator superfamily (MFS) profile" evidence="6">
    <location>
        <begin position="15"/>
        <end position="439"/>
    </location>
</feature>
<gene>
    <name evidence="7" type="ORF">WIS52_22460</name>
</gene>
<accession>A0ABV1KFK2</accession>
<dbReference type="PROSITE" id="PS50850">
    <property type="entry name" value="MFS"/>
    <property type="match status" value="1"/>
</dbReference>
<evidence type="ECO:0000256" key="3">
    <source>
        <dbReference type="ARBA" id="ARBA00022989"/>
    </source>
</evidence>
<evidence type="ECO:0000259" key="6">
    <source>
        <dbReference type="PROSITE" id="PS50850"/>
    </source>
</evidence>
<dbReference type="EMBL" id="JBEDNQ010000010">
    <property type="protein sequence ID" value="MEQ3553242.1"/>
    <property type="molecule type" value="Genomic_DNA"/>
</dbReference>
<comment type="caution">
    <text evidence="7">The sequence shown here is derived from an EMBL/GenBank/DDBJ whole genome shotgun (WGS) entry which is preliminary data.</text>
</comment>
<feature type="transmembrane region" description="Helical" evidence="5">
    <location>
        <begin position="222"/>
        <end position="244"/>
    </location>
</feature>
<feature type="transmembrane region" description="Helical" evidence="5">
    <location>
        <begin position="113"/>
        <end position="131"/>
    </location>
</feature>
<dbReference type="Gene3D" id="1.20.1250.20">
    <property type="entry name" value="MFS general substrate transporter like domains"/>
    <property type="match status" value="1"/>
</dbReference>
<protein>
    <submittedName>
        <fullName evidence="7">MFS transporter</fullName>
    </submittedName>
</protein>
<evidence type="ECO:0000256" key="4">
    <source>
        <dbReference type="ARBA" id="ARBA00023136"/>
    </source>
</evidence>
<keyword evidence="4 5" id="KW-0472">Membrane</keyword>
<dbReference type="RefSeq" id="WP_349300313.1">
    <property type="nucleotide sequence ID" value="NZ_JBEDNQ010000010.1"/>
</dbReference>
<evidence type="ECO:0000256" key="1">
    <source>
        <dbReference type="ARBA" id="ARBA00004651"/>
    </source>
</evidence>
<feature type="transmembrane region" description="Helical" evidence="5">
    <location>
        <begin position="265"/>
        <end position="292"/>
    </location>
</feature>
<dbReference type="InterPro" id="IPR036259">
    <property type="entry name" value="MFS_trans_sf"/>
</dbReference>
<evidence type="ECO:0000313" key="8">
    <source>
        <dbReference type="Proteomes" id="UP001494902"/>
    </source>
</evidence>
<dbReference type="Gene3D" id="1.20.1720.10">
    <property type="entry name" value="Multidrug resistance protein D"/>
    <property type="match status" value="1"/>
</dbReference>
<evidence type="ECO:0000256" key="5">
    <source>
        <dbReference type="SAM" id="Phobius"/>
    </source>
</evidence>
<dbReference type="PANTHER" id="PTHR42718">
    <property type="entry name" value="MAJOR FACILITATOR SUPERFAMILY MULTIDRUG TRANSPORTER MFSC"/>
    <property type="match status" value="1"/>
</dbReference>